<dbReference type="EMBL" id="LT605205">
    <property type="protein sequence ID" value="SCD19885.1"/>
    <property type="molecule type" value="Genomic_DNA"/>
</dbReference>
<dbReference type="CDD" id="cd06171">
    <property type="entry name" value="Sigma70_r4"/>
    <property type="match status" value="1"/>
</dbReference>
<comment type="similarity">
    <text evidence="1">Belongs to the sigma-70 factor family. ECF subfamily.</text>
</comment>
<dbReference type="GO" id="GO:0016987">
    <property type="term" value="F:sigma factor activity"/>
    <property type="evidence" value="ECO:0007669"/>
    <property type="project" value="UniProtKB-KW"/>
</dbReference>
<dbReference type="PANTHER" id="PTHR43133:SF46">
    <property type="entry name" value="RNA POLYMERASE SIGMA-70 FACTOR ECF SUBFAMILY"/>
    <property type="match status" value="1"/>
</dbReference>
<evidence type="ECO:0000256" key="2">
    <source>
        <dbReference type="ARBA" id="ARBA00023015"/>
    </source>
</evidence>
<dbReference type="RefSeq" id="WP_083710935.1">
    <property type="nucleotide sequence ID" value="NZ_LT605205.1"/>
</dbReference>
<keyword evidence="2" id="KW-0805">Transcription regulation</keyword>
<dbReference type="GO" id="GO:0006352">
    <property type="term" value="P:DNA-templated transcription initiation"/>
    <property type="evidence" value="ECO:0007669"/>
    <property type="project" value="InterPro"/>
</dbReference>
<dbReference type="InterPro" id="IPR036388">
    <property type="entry name" value="WH-like_DNA-bd_sf"/>
</dbReference>
<dbReference type="Gene3D" id="1.10.1740.10">
    <property type="match status" value="1"/>
</dbReference>
<evidence type="ECO:0000259" key="5">
    <source>
        <dbReference type="Pfam" id="PF04542"/>
    </source>
</evidence>
<protein>
    <submittedName>
        <fullName evidence="7">RNA polymerase sigma factor, sigma-70 family</fullName>
    </submittedName>
</protein>
<dbReference type="InterPro" id="IPR013325">
    <property type="entry name" value="RNA_pol_sigma_r2"/>
</dbReference>
<keyword evidence="8" id="KW-1185">Reference proteome</keyword>
<dbReference type="Proteomes" id="UP000187464">
    <property type="component" value="Chromosome I"/>
</dbReference>
<dbReference type="Pfam" id="PF08281">
    <property type="entry name" value="Sigma70_r4_2"/>
    <property type="match status" value="1"/>
</dbReference>
<gene>
    <name evidence="7" type="ORF">PSM36_1060</name>
</gene>
<dbReference type="InterPro" id="IPR013324">
    <property type="entry name" value="RNA_pol_sigma_r3/r4-like"/>
</dbReference>
<dbReference type="Gene3D" id="1.10.10.10">
    <property type="entry name" value="Winged helix-like DNA-binding domain superfamily/Winged helix DNA-binding domain"/>
    <property type="match status" value="1"/>
</dbReference>
<dbReference type="GO" id="GO:0003677">
    <property type="term" value="F:DNA binding"/>
    <property type="evidence" value="ECO:0007669"/>
    <property type="project" value="InterPro"/>
</dbReference>
<dbReference type="AlphaFoldDB" id="A0A1R3T7G2"/>
<organism evidence="7 8">
    <name type="scientific">Proteiniphilum saccharofermentans</name>
    <dbReference type="NCBI Taxonomy" id="1642647"/>
    <lineage>
        <taxon>Bacteria</taxon>
        <taxon>Pseudomonadati</taxon>
        <taxon>Bacteroidota</taxon>
        <taxon>Bacteroidia</taxon>
        <taxon>Bacteroidales</taxon>
        <taxon>Dysgonomonadaceae</taxon>
        <taxon>Proteiniphilum</taxon>
    </lineage>
</organism>
<dbReference type="InterPro" id="IPR014284">
    <property type="entry name" value="RNA_pol_sigma-70_dom"/>
</dbReference>
<dbReference type="SUPFAM" id="SSF88659">
    <property type="entry name" value="Sigma3 and sigma4 domains of RNA polymerase sigma factors"/>
    <property type="match status" value="1"/>
</dbReference>
<keyword evidence="4" id="KW-0804">Transcription</keyword>
<name>A0A1R3T7G2_9BACT</name>
<dbReference type="InterPro" id="IPR039425">
    <property type="entry name" value="RNA_pol_sigma-70-like"/>
</dbReference>
<dbReference type="NCBIfam" id="TIGR02937">
    <property type="entry name" value="sigma70-ECF"/>
    <property type="match status" value="1"/>
</dbReference>
<evidence type="ECO:0000256" key="3">
    <source>
        <dbReference type="ARBA" id="ARBA00023082"/>
    </source>
</evidence>
<evidence type="ECO:0000256" key="4">
    <source>
        <dbReference type="ARBA" id="ARBA00023163"/>
    </source>
</evidence>
<feature type="domain" description="RNA polymerase sigma-70 region 2" evidence="5">
    <location>
        <begin position="34"/>
        <end position="101"/>
    </location>
</feature>
<sequence>MEIDLRRMEKKKTVKVRFNQNTVFDENEDLLAFMYRAYADKLYAYGLSLHSDTGLIEDAIHDVFIDVYTNEKRLANISNLQQYLIAVLRHRILFLLRTNKRYVEILNDVSDSFIEKNSQELWIENEEKTHNKRLVKRLLSSLTRHQREALHLRFIEGLSYDEISEIMQINYQSVKMLVHRAVSKIRKKDVSSSSSAD</sequence>
<dbReference type="InterPro" id="IPR013249">
    <property type="entry name" value="RNA_pol_sigma70_r4_t2"/>
</dbReference>
<accession>A0A1R3T7G2</accession>
<feature type="domain" description="RNA polymerase sigma factor 70 region 4 type 2" evidence="6">
    <location>
        <begin position="134"/>
        <end position="184"/>
    </location>
</feature>
<dbReference type="SUPFAM" id="SSF88946">
    <property type="entry name" value="Sigma2 domain of RNA polymerase sigma factors"/>
    <property type="match status" value="1"/>
</dbReference>
<evidence type="ECO:0000256" key="1">
    <source>
        <dbReference type="ARBA" id="ARBA00010641"/>
    </source>
</evidence>
<dbReference type="Pfam" id="PF04542">
    <property type="entry name" value="Sigma70_r2"/>
    <property type="match status" value="1"/>
</dbReference>
<evidence type="ECO:0000313" key="8">
    <source>
        <dbReference type="Proteomes" id="UP000187464"/>
    </source>
</evidence>
<dbReference type="InterPro" id="IPR007627">
    <property type="entry name" value="RNA_pol_sigma70_r2"/>
</dbReference>
<evidence type="ECO:0000259" key="6">
    <source>
        <dbReference type="Pfam" id="PF08281"/>
    </source>
</evidence>
<dbReference type="PANTHER" id="PTHR43133">
    <property type="entry name" value="RNA POLYMERASE ECF-TYPE SIGMA FACTO"/>
    <property type="match status" value="1"/>
</dbReference>
<evidence type="ECO:0000313" key="7">
    <source>
        <dbReference type="EMBL" id="SCD19885.1"/>
    </source>
</evidence>
<reference evidence="8" key="1">
    <citation type="submission" date="2016-08" db="EMBL/GenBank/DDBJ databases">
        <authorList>
            <person name="Wibberg D."/>
        </authorList>
    </citation>
    <scope>NUCLEOTIDE SEQUENCE [LARGE SCALE GENOMIC DNA]</scope>
</reference>
<keyword evidence="3" id="KW-0731">Sigma factor</keyword>
<dbReference type="KEGG" id="psac:PSM36_1060"/>
<proteinExistence type="inferred from homology"/>
<dbReference type="STRING" id="1642647.PSM36_1060"/>